<dbReference type="InterPro" id="IPR000608">
    <property type="entry name" value="UBC"/>
</dbReference>
<feature type="compositionally biased region" description="Pro residues" evidence="2">
    <location>
        <begin position="351"/>
        <end position="361"/>
    </location>
</feature>
<reference evidence="4" key="1">
    <citation type="journal article" date="2024" name="Syst. Appl. Microbiol.">
        <title>First single-strain enrichments of Electrothrix cable bacteria, description of E. aestuarii sp. nov. and E. rattekaaiensis sp. nov., and proposal of a cable bacteria taxonomy following the rules of the SeqCode.</title>
        <authorList>
            <person name="Plum-Jensen L.E."/>
            <person name="Schramm A."/>
            <person name="Marshall I.P.G."/>
        </authorList>
    </citation>
    <scope>NUCLEOTIDE SEQUENCE</scope>
    <source>
        <strain evidence="4">Rat1</strain>
    </source>
</reference>
<sequence length="830" mass="95606">MASEKDQLARDFEEINKLLAQYPQIHIEKTEGSPPATYEISYQLKGLTRQKDGRIDQADRHLLRINLPFGYPHFPPTVKPLTPLFHPDIDPDAVRIASHWQQHPSLAQLVLHIGEMICAHQYTLEEPFNQEAADWYSEHTKDFPLDEIQQGDADFQVGELSMEGGEDELSFGLELDIPEQKQEEQQDDFDLNLEIKDTPEEDVNAQLEEIQYHIDRNEVVTASKLLADLSSSSPEAQNLKKTVSTALANRDKLLRKIEELENEDRFADAYKIFKKVQAIAVDTPALSDIGQRLQQSQAMLDAFAQPKQKQKQKTDEQKSLTTDLPPNQNGGKKKKKTPPPPPNSTQQGAPPKAPKPSRPPIEIPIKPILIGLTLLALGGGATFLYTSEMDKMIEIERKWIEIKYQRPHTPDQFKQKHIQAEQLLITLKSVHLPGLGKEKLETEILDLINSPELKKGESGDKEYKGVPLPAPLIKKLIPIDENIVKAAKAAEKKRFSTALSLYQDALTLAENAKPSPLDPQFEIMSKELDKRTQDIKARLAKVREQKQKEKRLEKRQQAEKKLIQSLLFFEELKKKNNSSEEGLNIYELWKECTKRLMQAEQLLNDNPEINSQKRQEKIKTFLAYSRLYQYLEAARAAYEQGDFAKAIEKYQSALGLLDEERVLFDTFYEENIKIKRTILKLTITLELRNAVDEETKANEAQIDEEKQKHIKNALMHYRQAVETIDTSKIDKDKSIKDLERYINSKINELSLKNAKSSNQEWWQKNYERIFTKEFPSIRPSLLSKPRIEFVKIEHGRLLYIIRCSERGIGFELTYQYNLATGKWSPYREKL</sequence>
<keyword evidence="1" id="KW-0175">Coiled coil</keyword>
<dbReference type="SUPFAM" id="SSF54495">
    <property type="entry name" value="UBC-like"/>
    <property type="match status" value="1"/>
</dbReference>
<gene>
    <name evidence="4" type="ORF">Q3M24_22925</name>
</gene>
<protein>
    <submittedName>
        <fullName evidence="4">Ubiquitin-conjugating enzyme E2</fullName>
    </submittedName>
</protein>
<feature type="coiled-coil region" evidence="1">
    <location>
        <begin position="525"/>
        <end position="562"/>
    </location>
</feature>
<dbReference type="Gene3D" id="3.10.110.10">
    <property type="entry name" value="Ubiquitin Conjugating Enzyme"/>
    <property type="match status" value="1"/>
</dbReference>
<name>A0AAU8LUY9_9BACT</name>
<feature type="coiled-coil region" evidence="1">
    <location>
        <begin position="236"/>
        <end position="263"/>
    </location>
</feature>
<proteinExistence type="predicted"/>
<dbReference type="Pfam" id="PF00179">
    <property type="entry name" value="UQ_con"/>
    <property type="match status" value="1"/>
</dbReference>
<feature type="region of interest" description="Disordered" evidence="2">
    <location>
        <begin position="303"/>
        <end position="361"/>
    </location>
</feature>
<evidence type="ECO:0000256" key="2">
    <source>
        <dbReference type="SAM" id="MobiDB-lite"/>
    </source>
</evidence>
<dbReference type="EMBL" id="CP159373">
    <property type="protein sequence ID" value="XCN73087.1"/>
    <property type="molecule type" value="Genomic_DNA"/>
</dbReference>
<dbReference type="AlphaFoldDB" id="A0AAU8LUY9"/>
<evidence type="ECO:0000313" key="4">
    <source>
        <dbReference type="EMBL" id="XCN73087.1"/>
    </source>
</evidence>
<organism evidence="4">
    <name type="scientific">Candidatus Electrothrix aestuarii</name>
    <dbReference type="NCBI Taxonomy" id="3062594"/>
    <lineage>
        <taxon>Bacteria</taxon>
        <taxon>Pseudomonadati</taxon>
        <taxon>Thermodesulfobacteriota</taxon>
        <taxon>Desulfobulbia</taxon>
        <taxon>Desulfobulbales</taxon>
        <taxon>Desulfobulbaceae</taxon>
        <taxon>Candidatus Electrothrix</taxon>
    </lineage>
</organism>
<dbReference type="KEGG" id="eaj:Q3M24_22925"/>
<reference evidence="4" key="2">
    <citation type="submission" date="2024-06" db="EMBL/GenBank/DDBJ databases">
        <authorList>
            <person name="Plum-Jensen L.E."/>
            <person name="Schramm A."/>
            <person name="Marshall I.P.G."/>
        </authorList>
    </citation>
    <scope>NUCLEOTIDE SEQUENCE</scope>
    <source>
        <strain evidence="4">Rat1</strain>
    </source>
</reference>
<accession>A0AAU8LUY9</accession>
<feature type="domain" description="UBC core" evidence="3">
    <location>
        <begin position="61"/>
        <end position="143"/>
    </location>
</feature>
<evidence type="ECO:0000259" key="3">
    <source>
        <dbReference type="Pfam" id="PF00179"/>
    </source>
</evidence>
<evidence type="ECO:0000256" key="1">
    <source>
        <dbReference type="SAM" id="Coils"/>
    </source>
</evidence>
<dbReference type="InterPro" id="IPR016135">
    <property type="entry name" value="UBQ-conjugating_enzyme/RWD"/>
</dbReference>